<evidence type="ECO:0000313" key="2">
    <source>
        <dbReference type="EMBL" id="MFC6999600.1"/>
    </source>
</evidence>
<organism evidence="2 3">
    <name type="scientific">Rufibacter roseus</name>
    <dbReference type="NCBI Taxonomy" id="1567108"/>
    <lineage>
        <taxon>Bacteria</taxon>
        <taxon>Pseudomonadati</taxon>
        <taxon>Bacteroidota</taxon>
        <taxon>Cytophagia</taxon>
        <taxon>Cytophagales</taxon>
        <taxon>Hymenobacteraceae</taxon>
        <taxon>Rufibacter</taxon>
    </lineage>
</organism>
<name>A0ABW2DR91_9BACT</name>
<keyword evidence="3" id="KW-1185">Reference proteome</keyword>
<dbReference type="Proteomes" id="UP001596405">
    <property type="component" value="Unassembled WGS sequence"/>
</dbReference>
<reference evidence="3" key="1">
    <citation type="journal article" date="2019" name="Int. J. Syst. Evol. Microbiol.">
        <title>The Global Catalogue of Microorganisms (GCM) 10K type strain sequencing project: providing services to taxonomists for standard genome sequencing and annotation.</title>
        <authorList>
            <consortium name="The Broad Institute Genomics Platform"/>
            <consortium name="The Broad Institute Genome Sequencing Center for Infectious Disease"/>
            <person name="Wu L."/>
            <person name="Ma J."/>
        </authorList>
    </citation>
    <scope>NUCLEOTIDE SEQUENCE [LARGE SCALE GENOMIC DNA]</scope>
    <source>
        <strain evidence="3">CGMCC 4.7393</strain>
    </source>
</reference>
<gene>
    <name evidence="2" type="ORF">ACFQHR_18330</name>
</gene>
<comment type="caution">
    <text evidence="2">The sequence shown here is derived from an EMBL/GenBank/DDBJ whole genome shotgun (WGS) entry which is preliminary data.</text>
</comment>
<evidence type="ECO:0000313" key="3">
    <source>
        <dbReference type="Proteomes" id="UP001596405"/>
    </source>
</evidence>
<accession>A0ABW2DR91</accession>
<feature type="compositionally biased region" description="Basic residues" evidence="1">
    <location>
        <begin position="86"/>
        <end position="102"/>
    </location>
</feature>
<evidence type="ECO:0000256" key="1">
    <source>
        <dbReference type="SAM" id="MobiDB-lite"/>
    </source>
</evidence>
<feature type="region of interest" description="Disordered" evidence="1">
    <location>
        <begin position="77"/>
        <end position="103"/>
    </location>
</feature>
<proteinExistence type="predicted"/>
<dbReference type="RefSeq" id="WP_153042166.1">
    <property type="nucleotide sequence ID" value="NZ_JBHSYQ010000016.1"/>
</dbReference>
<protein>
    <submittedName>
        <fullName evidence="2">Uncharacterized protein</fullName>
    </submittedName>
</protein>
<sequence>MKTQREIAEEWMGFVLQGWKKQLSKLNIGNTQELMESFAGDVLAAANGDVQKIKLLYVWYGQMVDIGVGRGSKLGDQKDNATSRRIIGKTRGNSRRPKRWYSKGRDSIGAQVNKLSYLLAEQASLQGSEQIAGSIQKQLVINI</sequence>
<dbReference type="EMBL" id="JBHSYQ010000016">
    <property type="protein sequence ID" value="MFC6999600.1"/>
    <property type="molecule type" value="Genomic_DNA"/>
</dbReference>